<dbReference type="Pfam" id="PF14344">
    <property type="entry name" value="DUF4397"/>
    <property type="match status" value="1"/>
</dbReference>
<protein>
    <submittedName>
        <fullName evidence="3">DUF4397 domain-containing protein</fullName>
    </submittedName>
</protein>
<comment type="caution">
    <text evidence="3">The sequence shown here is derived from an EMBL/GenBank/DDBJ whole genome shotgun (WGS) entry which is preliminary data.</text>
</comment>
<evidence type="ECO:0000259" key="2">
    <source>
        <dbReference type="Pfam" id="PF14344"/>
    </source>
</evidence>
<feature type="domain" description="DUF4397" evidence="2">
    <location>
        <begin position="14"/>
        <end position="130"/>
    </location>
</feature>
<dbReference type="Proteomes" id="UP001551482">
    <property type="component" value="Unassembled WGS sequence"/>
</dbReference>
<organism evidence="3 4">
    <name type="scientific">Streptodolium elevatio</name>
    <dbReference type="NCBI Taxonomy" id="3157996"/>
    <lineage>
        <taxon>Bacteria</taxon>
        <taxon>Bacillati</taxon>
        <taxon>Actinomycetota</taxon>
        <taxon>Actinomycetes</taxon>
        <taxon>Kitasatosporales</taxon>
        <taxon>Streptomycetaceae</taxon>
        <taxon>Streptodolium</taxon>
    </lineage>
</organism>
<proteinExistence type="predicted"/>
<name>A0ABV3DK63_9ACTN</name>
<keyword evidence="4" id="KW-1185">Reference proteome</keyword>
<gene>
    <name evidence="3" type="ORF">AB0C36_18750</name>
</gene>
<evidence type="ECO:0000313" key="3">
    <source>
        <dbReference type="EMBL" id="MEU8135549.1"/>
    </source>
</evidence>
<evidence type="ECO:0000256" key="1">
    <source>
        <dbReference type="SAM" id="Phobius"/>
    </source>
</evidence>
<dbReference type="InterPro" id="IPR025510">
    <property type="entry name" value="DUF4397"/>
</dbReference>
<dbReference type="EMBL" id="JBEZFP010000045">
    <property type="protein sequence ID" value="MEU8135549.1"/>
    <property type="molecule type" value="Genomic_DNA"/>
</dbReference>
<keyword evidence="1" id="KW-0812">Transmembrane</keyword>
<keyword evidence="1" id="KW-1133">Transmembrane helix</keyword>
<accession>A0ABV3DK63</accession>
<sequence length="259" mass="25486">MALAAAPAQAADEATVSVLHGIPGLTVDVYANGQQLLPDFKPGTLTDPQELPAGSYDIKVFKDNEGPNGTPALQKQVEVPAGANATLVAHLDANGAPMLSAFVNDTAPVAAGKARVTVRHVAAAPAVDVRANGTPVFTGLTNPKEAKGEVDAGMIKADVTLAGTSTVALGPADLNLAEGTNTVVYAYGSAADKTLALKTQAITGLHSAPGGVPAGGSGAAANARTDDGGGAPAWAIGLAAAGALGLAAGGYRVVANRRN</sequence>
<feature type="transmembrane region" description="Helical" evidence="1">
    <location>
        <begin position="233"/>
        <end position="254"/>
    </location>
</feature>
<keyword evidence="1" id="KW-0472">Membrane</keyword>
<reference evidence="3 4" key="1">
    <citation type="submission" date="2024-06" db="EMBL/GenBank/DDBJ databases">
        <title>The Natural Products Discovery Center: Release of the First 8490 Sequenced Strains for Exploring Actinobacteria Biosynthetic Diversity.</title>
        <authorList>
            <person name="Kalkreuter E."/>
            <person name="Kautsar S.A."/>
            <person name="Yang D."/>
            <person name="Bader C.D."/>
            <person name="Teijaro C.N."/>
            <person name="Fluegel L."/>
            <person name="Davis C.M."/>
            <person name="Simpson J.R."/>
            <person name="Lauterbach L."/>
            <person name="Steele A.D."/>
            <person name="Gui C."/>
            <person name="Meng S."/>
            <person name="Li G."/>
            <person name="Viehrig K."/>
            <person name="Ye F."/>
            <person name="Su P."/>
            <person name="Kiefer A.F."/>
            <person name="Nichols A."/>
            <person name="Cepeda A.J."/>
            <person name="Yan W."/>
            <person name="Fan B."/>
            <person name="Jiang Y."/>
            <person name="Adhikari A."/>
            <person name="Zheng C.-J."/>
            <person name="Schuster L."/>
            <person name="Cowan T.M."/>
            <person name="Smanski M.J."/>
            <person name="Chevrette M.G."/>
            <person name="De Carvalho L.P.S."/>
            <person name="Shen B."/>
        </authorList>
    </citation>
    <scope>NUCLEOTIDE SEQUENCE [LARGE SCALE GENOMIC DNA]</scope>
    <source>
        <strain evidence="3 4">NPDC048946</strain>
    </source>
</reference>
<evidence type="ECO:0000313" key="4">
    <source>
        <dbReference type="Proteomes" id="UP001551482"/>
    </source>
</evidence>